<dbReference type="SUPFAM" id="SSF52218">
    <property type="entry name" value="Flavoproteins"/>
    <property type="match status" value="1"/>
</dbReference>
<sequence>PNAWKPFGNGKRACIGRGFAIQEALLALALIVNRFDIEMADPTYDLRLRQTLTIKPDDFKIIAKPRFRNQNLLHELLVGVRLANVTQQKEQQPQQKQVSPLPSTTGAAPSAPAEGARITFLYGSNSGSCESLAKELSSEGKARGFATTVGELDQLAGNGKLSTTEPVVICTASYEGKPCDNAKAFVDAISAMDAATAPLKGVKYIVFGAGHSDWATTFHKIPIFIDDQLAKLGAERLMPLSKADAAGDVLGDFESFKENVWKHLAAPSPSSSVSGPSASPGTALGVSVAAPDDKLGHIDKVGTVLDSVQLVPAREAREGKRHVKIRLPEGQTYRSGDYLAVLPKNPPQVIERVLRHFGVDPASQIVLSKSNRAFLPKDTPIRADNLFGSLLELAQPVSKRTLTELIELCEAEADQAKIRAMVGGYQQQVLAKRVSLLDVLVSTPGAKADLAFFLENLPKMKIRQYSISSTPLLDSETVTLSFNVVQGPSLSGHGSYYGVASTYLASLKHGDKLNCSVKPSADFHLPVDPSVPIVMFASGSGLAPFRGFIAERALMRQSGRNVGPTVLYYGSSGEEDVLHREELLQWKQSGDLDLRLVFSSLEEANAKAQQYDLVEGCKYVQHRVWAERADIVQLFDDGAQLFLCGSGQRLGAGVRKVLIDITRERKGCSESEAKETMERLSKNRYKTDVFL</sequence>
<dbReference type="STRING" id="1037660.A0A066V8R6"/>
<dbReference type="PRINTS" id="PR00369">
    <property type="entry name" value="FLAVODOXIN"/>
</dbReference>
<dbReference type="GeneID" id="25262742"/>
<comment type="caution">
    <text evidence="18">The sequence shown here is derived from an EMBL/GenBank/DDBJ whole genome shotgun (WGS) entry which is preliminary data.</text>
</comment>
<evidence type="ECO:0000256" key="2">
    <source>
        <dbReference type="ARBA" id="ARBA00001971"/>
    </source>
</evidence>
<keyword evidence="11 14" id="KW-0560">Oxidoreductase</keyword>
<evidence type="ECO:0000256" key="5">
    <source>
        <dbReference type="ARBA" id="ARBA00022448"/>
    </source>
</evidence>
<dbReference type="InterPro" id="IPR036396">
    <property type="entry name" value="Cyt_P450_sf"/>
</dbReference>
<dbReference type="SUPFAM" id="SSF63380">
    <property type="entry name" value="Riboflavin synthase domain-like"/>
    <property type="match status" value="1"/>
</dbReference>
<keyword evidence="7" id="KW-0288">FMN</keyword>
<organism evidence="18 19">
    <name type="scientific">Tilletiaria anomala (strain ATCC 24038 / CBS 436.72 / UBC 951)</name>
    <dbReference type="NCBI Taxonomy" id="1037660"/>
    <lineage>
        <taxon>Eukaryota</taxon>
        <taxon>Fungi</taxon>
        <taxon>Dikarya</taxon>
        <taxon>Basidiomycota</taxon>
        <taxon>Ustilaginomycotina</taxon>
        <taxon>Exobasidiomycetes</taxon>
        <taxon>Georgefischeriales</taxon>
        <taxon>Tilletiariaceae</taxon>
        <taxon>Tilletiaria</taxon>
    </lineage>
</organism>
<dbReference type="Gene3D" id="1.20.990.10">
    <property type="entry name" value="NADPH-cytochrome p450 Reductase, Chain A, domain 3"/>
    <property type="match status" value="1"/>
</dbReference>
<dbReference type="CDD" id="cd06206">
    <property type="entry name" value="bifunctional_CYPOR"/>
    <property type="match status" value="1"/>
</dbReference>
<dbReference type="GO" id="GO:0003958">
    <property type="term" value="F:NADPH-hemoprotein reductase activity"/>
    <property type="evidence" value="ECO:0007669"/>
    <property type="project" value="UniProtKB-EC"/>
</dbReference>
<accession>A0A066V8R6</accession>
<dbReference type="PANTHER" id="PTHR19384:SF127">
    <property type="entry name" value="BIFUNCTIONAL CYTOCHROME P450_NADPH--P450 REDUCTASE"/>
    <property type="match status" value="1"/>
</dbReference>
<evidence type="ECO:0000259" key="16">
    <source>
        <dbReference type="PROSITE" id="PS50902"/>
    </source>
</evidence>
<evidence type="ECO:0000256" key="1">
    <source>
        <dbReference type="ARBA" id="ARBA00001917"/>
    </source>
</evidence>
<dbReference type="InterPro" id="IPR001433">
    <property type="entry name" value="OxRdtase_FAD/NAD-bd"/>
</dbReference>
<dbReference type="GO" id="GO:0020037">
    <property type="term" value="F:heme binding"/>
    <property type="evidence" value="ECO:0007669"/>
    <property type="project" value="InterPro"/>
</dbReference>
<evidence type="ECO:0000313" key="18">
    <source>
        <dbReference type="EMBL" id="KDN34995.1"/>
    </source>
</evidence>
<dbReference type="InterPro" id="IPR017927">
    <property type="entry name" value="FAD-bd_FR_type"/>
</dbReference>
<keyword evidence="12 14" id="KW-0408">Iron</keyword>
<dbReference type="PANTHER" id="PTHR19384">
    <property type="entry name" value="NITRIC OXIDE SYNTHASE-RELATED"/>
    <property type="match status" value="1"/>
</dbReference>
<dbReference type="PROSITE" id="PS00086">
    <property type="entry name" value="CYTOCHROME_P450"/>
    <property type="match status" value="1"/>
</dbReference>
<protein>
    <submittedName>
        <fullName evidence="18">Riboflavin synthase domain-like protein</fullName>
    </submittedName>
</protein>
<dbReference type="HOGENOM" id="CLU_001570_7_2_1"/>
<keyword evidence="6" id="KW-0285">Flavoprotein</keyword>
<dbReference type="SUPFAM" id="SSF52343">
    <property type="entry name" value="Ferredoxin reductase-like, C-terminal NADP-linked domain"/>
    <property type="match status" value="1"/>
</dbReference>
<dbReference type="Gene3D" id="1.10.630.10">
    <property type="entry name" value="Cytochrome P450"/>
    <property type="match status" value="1"/>
</dbReference>
<dbReference type="EMBL" id="JMSN01000243">
    <property type="protein sequence ID" value="KDN34995.1"/>
    <property type="molecule type" value="Genomic_DNA"/>
</dbReference>
<dbReference type="PROSITE" id="PS51384">
    <property type="entry name" value="FAD_FR"/>
    <property type="match status" value="1"/>
</dbReference>
<dbReference type="InterPro" id="IPR001094">
    <property type="entry name" value="Flavdoxin-like"/>
</dbReference>
<keyword evidence="14" id="KW-0503">Monooxygenase</keyword>
<dbReference type="Pfam" id="PF00258">
    <property type="entry name" value="Flavodoxin_1"/>
    <property type="match status" value="1"/>
</dbReference>
<dbReference type="OMA" id="HSMMLDI"/>
<dbReference type="InterPro" id="IPR017972">
    <property type="entry name" value="Cyt_P450_CS"/>
</dbReference>
<keyword evidence="10" id="KW-0521">NADP</keyword>
<dbReference type="Pfam" id="PF00067">
    <property type="entry name" value="p450"/>
    <property type="match status" value="1"/>
</dbReference>
<dbReference type="InterPro" id="IPR023173">
    <property type="entry name" value="NADPH_Cyt_P450_Rdtase_alpha"/>
</dbReference>
<reference evidence="18 19" key="1">
    <citation type="submission" date="2014-05" db="EMBL/GenBank/DDBJ databases">
        <title>Draft genome sequence of a rare smut relative, Tilletiaria anomala UBC 951.</title>
        <authorList>
            <consortium name="DOE Joint Genome Institute"/>
            <person name="Toome M."/>
            <person name="Kuo A."/>
            <person name="Henrissat B."/>
            <person name="Lipzen A."/>
            <person name="Tritt A."/>
            <person name="Yoshinaga Y."/>
            <person name="Zane M."/>
            <person name="Barry K."/>
            <person name="Grigoriev I.V."/>
            <person name="Spatafora J.W."/>
            <person name="Aimea M.C."/>
        </authorList>
    </citation>
    <scope>NUCLEOTIDE SEQUENCE [LARGE SCALE GENOMIC DNA]</scope>
    <source>
        <strain evidence="18 19">UBC 951</strain>
    </source>
</reference>
<evidence type="ECO:0000256" key="14">
    <source>
        <dbReference type="RuleBase" id="RU000461"/>
    </source>
</evidence>
<keyword evidence="19" id="KW-1185">Reference proteome</keyword>
<name>A0A066V8R6_TILAU</name>
<dbReference type="GO" id="GO:0010181">
    <property type="term" value="F:FMN binding"/>
    <property type="evidence" value="ECO:0007669"/>
    <property type="project" value="InterPro"/>
</dbReference>
<evidence type="ECO:0000256" key="10">
    <source>
        <dbReference type="ARBA" id="ARBA00022857"/>
    </source>
</evidence>
<dbReference type="Gene3D" id="2.40.30.10">
    <property type="entry name" value="Translation factors"/>
    <property type="match status" value="1"/>
</dbReference>
<dbReference type="AlphaFoldDB" id="A0A066V8R6"/>
<comment type="catalytic activity">
    <reaction evidence="13">
        <text>2 oxidized [cytochrome P450] + NADPH = 2 reduced [cytochrome P450] + NADP(+) + H(+)</text>
        <dbReference type="Rhea" id="RHEA:24040"/>
        <dbReference type="Rhea" id="RHEA-COMP:14627"/>
        <dbReference type="Rhea" id="RHEA-COMP:14628"/>
        <dbReference type="ChEBI" id="CHEBI:15378"/>
        <dbReference type="ChEBI" id="CHEBI:55376"/>
        <dbReference type="ChEBI" id="CHEBI:57783"/>
        <dbReference type="ChEBI" id="CHEBI:58349"/>
        <dbReference type="ChEBI" id="CHEBI:60344"/>
        <dbReference type="EC" id="1.6.2.4"/>
    </reaction>
</comment>
<dbReference type="Gene3D" id="3.40.50.360">
    <property type="match status" value="1"/>
</dbReference>
<proteinExistence type="inferred from homology"/>
<evidence type="ECO:0000256" key="7">
    <source>
        <dbReference type="ARBA" id="ARBA00022643"/>
    </source>
</evidence>
<evidence type="ECO:0000256" key="6">
    <source>
        <dbReference type="ARBA" id="ARBA00022630"/>
    </source>
</evidence>
<comment type="cofactor">
    <cofactor evidence="3">
        <name>FAD</name>
        <dbReference type="ChEBI" id="CHEBI:57692"/>
    </cofactor>
</comment>
<feature type="domain" description="Flavodoxin-like" evidence="16">
    <location>
        <begin position="118"/>
        <end position="261"/>
    </location>
</feature>
<evidence type="ECO:0000256" key="13">
    <source>
        <dbReference type="ARBA" id="ARBA00049342"/>
    </source>
</evidence>
<dbReference type="InterPro" id="IPR001128">
    <property type="entry name" value="Cyt_P450"/>
</dbReference>
<dbReference type="InterPro" id="IPR003097">
    <property type="entry name" value="CysJ-like_FAD-binding"/>
</dbReference>
<evidence type="ECO:0000259" key="17">
    <source>
        <dbReference type="PROSITE" id="PS51384"/>
    </source>
</evidence>
<evidence type="ECO:0000256" key="9">
    <source>
        <dbReference type="ARBA" id="ARBA00022827"/>
    </source>
</evidence>
<gene>
    <name evidence="18" type="ORF">K437DRAFT_230266</name>
</gene>
<feature type="domain" description="FAD-binding FR-type" evidence="17">
    <location>
        <begin position="297"/>
        <end position="526"/>
    </location>
</feature>
<dbReference type="RefSeq" id="XP_013239731.1">
    <property type="nucleotide sequence ID" value="XM_013384277.1"/>
</dbReference>
<evidence type="ECO:0000256" key="12">
    <source>
        <dbReference type="ARBA" id="ARBA00023004"/>
    </source>
</evidence>
<dbReference type="GO" id="GO:0005829">
    <property type="term" value="C:cytosol"/>
    <property type="evidence" value="ECO:0007669"/>
    <property type="project" value="TreeGrafter"/>
</dbReference>
<keyword evidence="9" id="KW-0274">FAD</keyword>
<dbReference type="InterPro" id="IPR001709">
    <property type="entry name" value="Flavoprot_Pyr_Nucl_cyt_Rdtase"/>
</dbReference>
<dbReference type="InterPro" id="IPR039261">
    <property type="entry name" value="FNR_nucleotide-bd"/>
</dbReference>
<dbReference type="Pfam" id="PF00667">
    <property type="entry name" value="FAD_binding_1"/>
    <property type="match status" value="1"/>
</dbReference>
<evidence type="ECO:0000256" key="15">
    <source>
        <dbReference type="SAM" id="MobiDB-lite"/>
    </source>
</evidence>
<comment type="similarity">
    <text evidence="14">Belongs to the cytochrome P450 family.</text>
</comment>
<keyword evidence="5" id="KW-0813">Transport</keyword>
<dbReference type="GO" id="GO:0050660">
    <property type="term" value="F:flavin adenine dinucleotide binding"/>
    <property type="evidence" value="ECO:0007669"/>
    <property type="project" value="TreeGrafter"/>
</dbReference>
<dbReference type="SUPFAM" id="SSF48264">
    <property type="entry name" value="Cytochrome P450"/>
    <property type="match status" value="1"/>
</dbReference>
<dbReference type="Pfam" id="PF00175">
    <property type="entry name" value="NAD_binding_1"/>
    <property type="match status" value="1"/>
</dbReference>
<comment type="cofactor">
    <cofactor evidence="1">
        <name>FMN</name>
        <dbReference type="ChEBI" id="CHEBI:58210"/>
    </cofactor>
</comment>
<dbReference type="GO" id="GO:0005506">
    <property type="term" value="F:iron ion binding"/>
    <property type="evidence" value="ECO:0007669"/>
    <property type="project" value="InterPro"/>
</dbReference>
<dbReference type="InterPro" id="IPR008254">
    <property type="entry name" value="Flavodoxin/NO_synth"/>
</dbReference>
<feature type="region of interest" description="Disordered" evidence="15">
    <location>
        <begin position="88"/>
        <end position="111"/>
    </location>
</feature>
<evidence type="ECO:0000256" key="3">
    <source>
        <dbReference type="ARBA" id="ARBA00001974"/>
    </source>
</evidence>
<dbReference type="OrthoDB" id="1470350at2759"/>
<dbReference type="InterPro" id="IPR029039">
    <property type="entry name" value="Flavoprotein-like_sf"/>
</dbReference>
<dbReference type="Gene3D" id="3.40.50.80">
    <property type="entry name" value="Nucleotide-binding domain of ferredoxin-NADP reductase (FNR) module"/>
    <property type="match status" value="1"/>
</dbReference>
<comment type="cofactor">
    <cofactor evidence="2">
        <name>heme</name>
        <dbReference type="ChEBI" id="CHEBI:30413"/>
    </cofactor>
</comment>
<dbReference type="InterPro" id="IPR017938">
    <property type="entry name" value="Riboflavin_synthase-like_b-brl"/>
</dbReference>
<evidence type="ECO:0000256" key="8">
    <source>
        <dbReference type="ARBA" id="ARBA00022723"/>
    </source>
</evidence>
<comment type="similarity">
    <text evidence="4">In the N-terminal section; belongs to the cytochrome P450 family.</text>
</comment>
<keyword evidence="14" id="KW-0349">Heme</keyword>
<dbReference type="PROSITE" id="PS50902">
    <property type="entry name" value="FLAVODOXIN_LIKE"/>
    <property type="match status" value="1"/>
</dbReference>
<evidence type="ECO:0000256" key="4">
    <source>
        <dbReference type="ARBA" id="ARBA00010018"/>
    </source>
</evidence>
<dbReference type="PRINTS" id="PR00371">
    <property type="entry name" value="FPNCR"/>
</dbReference>
<evidence type="ECO:0000256" key="11">
    <source>
        <dbReference type="ARBA" id="ARBA00023002"/>
    </source>
</evidence>
<keyword evidence="8 14" id="KW-0479">Metal-binding</keyword>
<evidence type="ECO:0000313" key="19">
    <source>
        <dbReference type="Proteomes" id="UP000027361"/>
    </source>
</evidence>
<dbReference type="GO" id="GO:0004497">
    <property type="term" value="F:monooxygenase activity"/>
    <property type="evidence" value="ECO:0007669"/>
    <property type="project" value="UniProtKB-KW"/>
</dbReference>
<dbReference type="GO" id="GO:0016705">
    <property type="term" value="F:oxidoreductase activity, acting on paired donors, with incorporation or reduction of molecular oxygen"/>
    <property type="evidence" value="ECO:0007669"/>
    <property type="project" value="InterPro"/>
</dbReference>
<dbReference type="InParanoid" id="A0A066V8R6"/>
<feature type="non-terminal residue" evidence="18">
    <location>
        <position position="1"/>
    </location>
</feature>
<dbReference type="Proteomes" id="UP000027361">
    <property type="component" value="Unassembled WGS sequence"/>
</dbReference>